<sequence>MITAHPLQIQGINMPYLVLLPTLCVFATLSLFVGGDITSAADSVVVVAEDAIPGIRQPQAAVSNTGMIVVTFGAGETIYFCKSTDRGQTYTSPAKVGQVPKLALGMRRGPRIVAIDGQVAITAISHETGNVLAWHSLDGGESWSDSVDVNDETRSAREGLHDLAIGSDGLLFCTWLDLRNGRTQVYGARSKDLGKTWEKNVHVYTSPSGTVCECCHPSVVIGQSGAVHVMWRNLIDGNRDMYVSTSEDNGQSFSSAEKLGLDSWQLNACPMDGGDISTDSNGDLLTVWRHDRSVYSAGVGLQPEKLLGRGEQPSIVAASEGHFISWIDRRGGKLLLLRPASTNPVTIAMNASDPVLAASVTGDGPIVLVWELKEGDATSIRSEIVDE</sequence>
<keyword evidence="1" id="KW-1133">Transmembrane helix</keyword>
<dbReference type="Gene3D" id="2.120.10.10">
    <property type="match status" value="2"/>
</dbReference>
<evidence type="ECO:0000259" key="2">
    <source>
        <dbReference type="Pfam" id="PF13088"/>
    </source>
</evidence>
<evidence type="ECO:0000313" key="3">
    <source>
        <dbReference type="EMBL" id="EGF24908.1"/>
    </source>
</evidence>
<proteinExistence type="predicted"/>
<dbReference type="SUPFAM" id="SSF50939">
    <property type="entry name" value="Sialidases"/>
    <property type="match status" value="1"/>
</dbReference>
<dbReference type="EMBL" id="AFAR01000260">
    <property type="protein sequence ID" value="EGF24908.1"/>
    <property type="molecule type" value="Genomic_DNA"/>
</dbReference>
<dbReference type="Proteomes" id="UP000006222">
    <property type="component" value="Unassembled WGS sequence"/>
</dbReference>
<evidence type="ECO:0000256" key="1">
    <source>
        <dbReference type="SAM" id="Phobius"/>
    </source>
</evidence>
<dbReference type="GO" id="GO:0016787">
    <property type="term" value="F:hydrolase activity"/>
    <property type="evidence" value="ECO:0007669"/>
    <property type="project" value="UniProtKB-KW"/>
</dbReference>
<dbReference type="CDD" id="cd15482">
    <property type="entry name" value="Sialidase_non-viral"/>
    <property type="match status" value="1"/>
</dbReference>
<evidence type="ECO:0000313" key="4">
    <source>
        <dbReference type="Proteomes" id="UP000006222"/>
    </source>
</evidence>
<dbReference type="AlphaFoldDB" id="F2AZJ6"/>
<keyword evidence="1" id="KW-0812">Transmembrane</keyword>
<reference evidence="3 4" key="1">
    <citation type="journal article" date="2013" name="Mar. Genomics">
        <title>Expression of sulfatases in Rhodopirellula baltica and the diversity of sulfatases in the genus Rhodopirellula.</title>
        <authorList>
            <person name="Wegner C.E."/>
            <person name="Richter-Heitmann T."/>
            <person name="Klindworth A."/>
            <person name="Klockow C."/>
            <person name="Richter M."/>
            <person name="Achstetter T."/>
            <person name="Glockner F.O."/>
            <person name="Harder J."/>
        </authorList>
    </citation>
    <scope>NUCLEOTIDE SEQUENCE [LARGE SCALE GENOMIC DNA]</scope>
    <source>
        <strain evidence="3 4">WH47</strain>
    </source>
</reference>
<dbReference type="InterPro" id="IPR036278">
    <property type="entry name" value="Sialidase_sf"/>
</dbReference>
<keyword evidence="3" id="KW-0378">Hydrolase</keyword>
<organism evidence="3 4">
    <name type="scientific">Rhodopirellula baltica WH47</name>
    <dbReference type="NCBI Taxonomy" id="991778"/>
    <lineage>
        <taxon>Bacteria</taxon>
        <taxon>Pseudomonadati</taxon>
        <taxon>Planctomycetota</taxon>
        <taxon>Planctomycetia</taxon>
        <taxon>Pirellulales</taxon>
        <taxon>Pirellulaceae</taxon>
        <taxon>Rhodopirellula</taxon>
    </lineage>
</organism>
<dbReference type="PATRIC" id="fig|991778.3.peg.5455"/>
<comment type="caution">
    <text evidence="3">The sequence shown here is derived from an EMBL/GenBank/DDBJ whole genome shotgun (WGS) entry which is preliminary data.</text>
</comment>
<dbReference type="Pfam" id="PF13088">
    <property type="entry name" value="BNR_2"/>
    <property type="match status" value="1"/>
</dbReference>
<feature type="transmembrane region" description="Helical" evidence="1">
    <location>
        <begin position="12"/>
        <end position="33"/>
    </location>
</feature>
<gene>
    <name evidence="3" type="ORF">RBWH47_01612</name>
</gene>
<name>F2AZJ6_RHOBT</name>
<keyword evidence="1" id="KW-0472">Membrane</keyword>
<accession>F2AZJ6</accession>
<feature type="domain" description="Sialidase" evidence="2">
    <location>
        <begin position="134"/>
        <end position="263"/>
    </location>
</feature>
<dbReference type="InterPro" id="IPR011040">
    <property type="entry name" value="Sialidase"/>
</dbReference>
<protein>
    <submittedName>
        <fullName evidence="3">BNR repeat-containing glycosyl hydrolase</fullName>
    </submittedName>
</protein>